<dbReference type="Proteomes" id="UP000028045">
    <property type="component" value="Unassembled WGS sequence"/>
</dbReference>
<dbReference type="HOGENOM" id="CLU_891908_0_0_1"/>
<sequence>MAAPLSPLDVVMTAQAFLYNTSDVTPDGLLDDTIKHFDAIRRLMCRVIYTDVDADDVHELARLARELHSAALLKLRRKFDQQEEAIRQRCRFKQQNVKLDQTATVLCCAAKMLCLLLPSTECCPREMRDASPSHDGLCRSVHVLGEAPTGPPTPSNLESGSTRMTTWYSQRSSQSFIGMNNAFDSGPQCLEKTSRVGLRMWLVVTSHMHRCAGTELWPPTMVSLHHRKTAADPMPSIAKAATYKYKTRPKVQSRSFALLLPTYHADLLRGAIYGNRMITAASNRSTPKAFICRRELVWKSQVPGTLHQKTIM</sequence>
<protein>
    <submittedName>
        <fullName evidence="1">Uncharacterized protein</fullName>
    </submittedName>
</protein>
<evidence type="ECO:0000313" key="2">
    <source>
        <dbReference type="Proteomes" id="UP000028045"/>
    </source>
</evidence>
<dbReference type="AlphaFoldDB" id="A0A084BC14"/>
<reference evidence="1 2" key="1">
    <citation type="journal article" date="2014" name="BMC Genomics">
        <title>Comparative genome sequencing reveals chemotype-specific gene clusters in the toxigenic black mold Stachybotrys.</title>
        <authorList>
            <person name="Semeiks J."/>
            <person name="Borek D."/>
            <person name="Otwinowski Z."/>
            <person name="Grishin N.V."/>
        </authorList>
    </citation>
    <scope>NUCLEOTIDE SEQUENCE [LARGE SCALE GENOMIC DNA]</scope>
    <source>
        <strain evidence="2">CBS 109288 / IBT 7711</strain>
    </source>
</reference>
<keyword evidence="2" id="KW-1185">Reference proteome</keyword>
<evidence type="ECO:0000313" key="1">
    <source>
        <dbReference type="EMBL" id="KEY75093.1"/>
    </source>
</evidence>
<dbReference type="EMBL" id="KL647400">
    <property type="protein sequence ID" value="KEY75093.1"/>
    <property type="molecule type" value="Genomic_DNA"/>
</dbReference>
<accession>A0A084BC14</accession>
<name>A0A084BC14_STACB</name>
<dbReference type="OrthoDB" id="10455656at2759"/>
<gene>
    <name evidence="1" type="ORF">S7711_10475</name>
</gene>
<organism evidence="1 2">
    <name type="scientific">Stachybotrys chartarum (strain CBS 109288 / IBT 7711)</name>
    <name type="common">Toxic black mold</name>
    <name type="synonym">Stilbospora chartarum</name>
    <dbReference type="NCBI Taxonomy" id="1280523"/>
    <lineage>
        <taxon>Eukaryota</taxon>
        <taxon>Fungi</taxon>
        <taxon>Dikarya</taxon>
        <taxon>Ascomycota</taxon>
        <taxon>Pezizomycotina</taxon>
        <taxon>Sordariomycetes</taxon>
        <taxon>Hypocreomycetidae</taxon>
        <taxon>Hypocreales</taxon>
        <taxon>Stachybotryaceae</taxon>
        <taxon>Stachybotrys</taxon>
    </lineage>
</organism>
<proteinExistence type="predicted"/>